<name>A0ABW5TN82_9ENTE</name>
<feature type="domain" description="HTH lysR-type" evidence="5">
    <location>
        <begin position="1"/>
        <end position="58"/>
    </location>
</feature>
<accession>A0ABW5TN82</accession>
<evidence type="ECO:0000256" key="1">
    <source>
        <dbReference type="ARBA" id="ARBA00009437"/>
    </source>
</evidence>
<dbReference type="InterPro" id="IPR000847">
    <property type="entry name" value="LysR_HTH_N"/>
</dbReference>
<dbReference type="CDD" id="cd05466">
    <property type="entry name" value="PBP2_LTTR_substrate"/>
    <property type="match status" value="1"/>
</dbReference>
<dbReference type="Gene3D" id="1.10.10.10">
    <property type="entry name" value="Winged helix-like DNA-binding domain superfamily/Winged helix DNA-binding domain"/>
    <property type="match status" value="1"/>
</dbReference>
<dbReference type="InterPro" id="IPR036390">
    <property type="entry name" value="WH_DNA-bd_sf"/>
</dbReference>
<protein>
    <submittedName>
        <fullName evidence="6">LysR family transcriptional regulator</fullName>
    </submittedName>
</protein>
<dbReference type="EMBL" id="JBHUMO010000069">
    <property type="protein sequence ID" value="MFD2729903.1"/>
    <property type="molecule type" value="Genomic_DNA"/>
</dbReference>
<evidence type="ECO:0000259" key="5">
    <source>
        <dbReference type="PROSITE" id="PS50931"/>
    </source>
</evidence>
<comment type="similarity">
    <text evidence="1">Belongs to the LysR transcriptional regulatory family.</text>
</comment>
<dbReference type="Pfam" id="PF03466">
    <property type="entry name" value="LysR_substrate"/>
    <property type="match status" value="1"/>
</dbReference>
<evidence type="ECO:0000313" key="7">
    <source>
        <dbReference type="Proteomes" id="UP001597427"/>
    </source>
</evidence>
<dbReference type="Pfam" id="PF00126">
    <property type="entry name" value="HTH_1"/>
    <property type="match status" value="1"/>
</dbReference>
<dbReference type="SUPFAM" id="SSF53850">
    <property type="entry name" value="Periplasmic binding protein-like II"/>
    <property type="match status" value="1"/>
</dbReference>
<evidence type="ECO:0000256" key="4">
    <source>
        <dbReference type="ARBA" id="ARBA00023163"/>
    </source>
</evidence>
<sequence>MEIRNLKTFIHVAQTGSFSKTADQLDYAQSTISAQIHSLEEELDVTLFNRYGKTITLSSEGEQLLAYAYQLVKLEAEASSLFHNPAAPKGVLKVGMLESISASTYSTVILQHLAAYPEVKLHVIVGTTLQLMHLLEKGALDIILTLDVPINNPKFQQCLAKQVPILFFCHREHALAQLEQPTLSAMMKERFLLTEKGCNYRQVFEEIVFAHAFELNDFLEIGYTQLILAGVEQNLGVSFLPAFNLTNLPPNLTIIEPIDCQLMLDLQLLILDKAWLSPLKKNFIDLFEAIMEE</sequence>
<proteinExistence type="inferred from homology"/>
<evidence type="ECO:0000256" key="2">
    <source>
        <dbReference type="ARBA" id="ARBA00023015"/>
    </source>
</evidence>
<dbReference type="RefSeq" id="WP_379982681.1">
    <property type="nucleotide sequence ID" value="NZ_JBHUMO010000069.1"/>
</dbReference>
<keyword evidence="7" id="KW-1185">Reference proteome</keyword>
<comment type="caution">
    <text evidence="6">The sequence shown here is derived from an EMBL/GenBank/DDBJ whole genome shotgun (WGS) entry which is preliminary data.</text>
</comment>
<gene>
    <name evidence="6" type="ORF">ACFSR0_10970</name>
</gene>
<organism evidence="6 7">
    <name type="scientific">Enterococcus camelliae</name>
    <dbReference type="NCBI Taxonomy" id="453959"/>
    <lineage>
        <taxon>Bacteria</taxon>
        <taxon>Bacillati</taxon>
        <taxon>Bacillota</taxon>
        <taxon>Bacilli</taxon>
        <taxon>Lactobacillales</taxon>
        <taxon>Enterococcaceae</taxon>
        <taxon>Enterococcus</taxon>
    </lineage>
</organism>
<evidence type="ECO:0000256" key="3">
    <source>
        <dbReference type="ARBA" id="ARBA00023125"/>
    </source>
</evidence>
<dbReference type="PANTHER" id="PTHR30126">
    <property type="entry name" value="HTH-TYPE TRANSCRIPTIONAL REGULATOR"/>
    <property type="match status" value="1"/>
</dbReference>
<dbReference type="PANTHER" id="PTHR30126:SF40">
    <property type="entry name" value="HTH-TYPE TRANSCRIPTIONAL REGULATOR GLTR"/>
    <property type="match status" value="1"/>
</dbReference>
<evidence type="ECO:0000313" key="6">
    <source>
        <dbReference type="EMBL" id="MFD2729903.1"/>
    </source>
</evidence>
<keyword evidence="4" id="KW-0804">Transcription</keyword>
<dbReference type="InterPro" id="IPR036388">
    <property type="entry name" value="WH-like_DNA-bd_sf"/>
</dbReference>
<reference evidence="7" key="1">
    <citation type="journal article" date="2019" name="Int. J. Syst. Evol. Microbiol.">
        <title>The Global Catalogue of Microorganisms (GCM) 10K type strain sequencing project: providing services to taxonomists for standard genome sequencing and annotation.</title>
        <authorList>
            <consortium name="The Broad Institute Genomics Platform"/>
            <consortium name="The Broad Institute Genome Sequencing Center for Infectious Disease"/>
            <person name="Wu L."/>
            <person name="Ma J."/>
        </authorList>
    </citation>
    <scope>NUCLEOTIDE SEQUENCE [LARGE SCALE GENOMIC DNA]</scope>
    <source>
        <strain evidence="7">TISTR 932</strain>
    </source>
</reference>
<dbReference type="InterPro" id="IPR005119">
    <property type="entry name" value="LysR_subst-bd"/>
</dbReference>
<dbReference type="PROSITE" id="PS50931">
    <property type="entry name" value="HTH_LYSR"/>
    <property type="match status" value="1"/>
</dbReference>
<keyword evidence="3" id="KW-0238">DNA-binding</keyword>
<dbReference type="SUPFAM" id="SSF46785">
    <property type="entry name" value="Winged helix' DNA-binding domain"/>
    <property type="match status" value="1"/>
</dbReference>
<keyword evidence="2" id="KW-0805">Transcription regulation</keyword>
<dbReference type="Gene3D" id="3.40.190.290">
    <property type="match status" value="1"/>
</dbReference>
<dbReference type="PRINTS" id="PR00039">
    <property type="entry name" value="HTHLYSR"/>
</dbReference>
<dbReference type="Proteomes" id="UP001597427">
    <property type="component" value="Unassembled WGS sequence"/>
</dbReference>